<dbReference type="PANTHER" id="PTHR16166">
    <property type="entry name" value="VACUOLAR PROTEIN SORTING-ASSOCIATED PROTEIN VPS13"/>
    <property type="match status" value="1"/>
</dbReference>
<dbReference type="OrthoDB" id="428159at2759"/>
<dbReference type="Pfam" id="PF12624">
    <property type="entry name" value="VPS13_N"/>
    <property type="match status" value="1"/>
</dbReference>
<accession>A0A1R3GSQ9</accession>
<evidence type="ECO:0000259" key="2">
    <source>
        <dbReference type="Pfam" id="PF12624"/>
    </source>
</evidence>
<evidence type="ECO:0000313" key="4">
    <source>
        <dbReference type="Proteomes" id="UP000187203"/>
    </source>
</evidence>
<proteinExistence type="predicted"/>
<reference evidence="4" key="1">
    <citation type="submission" date="2013-09" db="EMBL/GenBank/DDBJ databases">
        <title>Corchorus olitorius genome sequencing.</title>
        <authorList>
            <person name="Alam M."/>
            <person name="Haque M.S."/>
            <person name="Islam M.S."/>
            <person name="Emdad E.M."/>
            <person name="Islam M.M."/>
            <person name="Ahmed B."/>
            <person name="Halim A."/>
            <person name="Hossen Q.M.M."/>
            <person name="Hossain M.Z."/>
            <person name="Ahmed R."/>
            <person name="Khan M.M."/>
            <person name="Islam R."/>
            <person name="Rashid M.M."/>
            <person name="Khan S.A."/>
            <person name="Rahman M.S."/>
            <person name="Alam M."/>
            <person name="Yahiya A.S."/>
            <person name="Khan M.S."/>
            <person name="Azam M.S."/>
            <person name="Haque T."/>
            <person name="Lashkar M.Z.H."/>
            <person name="Akhand A.I."/>
            <person name="Morshed G."/>
            <person name="Roy S."/>
            <person name="Uddin K.S."/>
            <person name="Rabeya T."/>
            <person name="Hossain A.S."/>
            <person name="Chowdhury A."/>
            <person name="Snigdha A.R."/>
            <person name="Mortoza M.S."/>
            <person name="Matin S.A."/>
            <person name="Hoque S.M.E."/>
            <person name="Islam M.K."/>
            <person name="Roy D.K."/>
            <person name="Haider R."/>
            <person name="Moosa M.M."/>
            <person name="Elias S.M."/>
            <person name="Hasan A.M."/>
            <person name="Jahan S."/>
            <person name="Shafiuddin M."/>
            <person name="Mahmood N."/>
            <person name="Shommy N.S."/>
        </authorList>
    </citation>
    <scope>NUCLEOTIDE SEQUENCE [LARGE SCALE GENOMIC DNA]</scope>
    <source>
        <strain evidence="4">cv. O-4</strain>
    </source>
</reference>
<dbReference type="GO" id="GO:0045053">
    <property type="term" value="P:protein retention in Golgi apparatus"/>
    <property type="evidence" value="ECO:0007669"/>
    <property type="project" value="TreeGrafter"/>
</dbReference>
<keyword evidence="4" id="KW-1185">Reference proteome</keyword>
<protein>
    <recommendedName>
        <fullName evidence="2">Chorein N-terminal domain-containing protein</fullName>
    </recommendedName>
</protein>
<dbReference type="PANTHER" id="PTHR16166:SF143">
    <property type="entry name" value="PROTEIN SORTING-ASSOCIATED PROTEIN, PUTATIVE (DUF1162)-RELATED"/>
    <property type="match status" value="1"/>
</dbReference>
<dbReference type="AlphaFoldDB" id="A0A1R3GSQ9"/>
<name>A0A1R3GSQ9_9ROSI</name>
<gene>
    <name evidence="3" type="ORF">COLO4_33574</name>
</gene>
<sequence length="380" mass="43848">MLERVLHQVLLGYLGRYVKDFSKDQVKVTLWNIEVELKDIDLILEAFDYLQLPFALKQGRVGRLSIKVPWNLISGEPILIALENVFFSVSPRDDHEWKMDAVETRELAGKKAKLAAAELAKLSRHVSDNKGGWSFIPYVTAKVLENIQVSIRNFHVLYSDKQSNSEQVMFGLRFSSLTMLKQNPVGLRAGQVSKIVEIEGLEIYCSIFKEADNMLSLINAEDSKSWCNSRSVGDKSEHILESVNVSLSLLVNRSGKLNDLPQYSISAKITCLVVSLNETQLQQILILSDYLRTSQLREKYGRYRPWSCPLSRKEAGWQRLWWNYAQKSILSDVHEKLKKTSWRYLGQRLSNRRKYVNLYKTKLEFLRQDQRGCCPYMDSA</sequence>
<organism evidence="3 4">
    <name type="scientific">Corchorus olitorius</name>
    <dbReference type="NCBI Taxonomy" id="93759"/>
    <lineage>
        <taxon>Eukaryota</taxon>
        <taxon>Viridiplantae</taxon>
        <taxon>Streptophyta</taxon>
        <taxon>Embryophyta</taxon>
        <taxon>Tracheophyta</taxon>
        <taxon>Spermatophyta</taxon>
        <taxon>Magnoliopsida</taxon>
        <taxon>eudicotyledons</taxon>
        <taxon>Gunneridae</taxon>
        <taxon>Pentapetalae</taxon>
        <taxon>rosids</taxon>
        <taxon>malvids</taxon>
        <taxon>Malvales</taxon>
        <taxon>Malvaceae</taxon>
        <taxon>Grewioideae</taxon>
        <taxon>Apeibeae</taxon>
        <taxon>Corchorus</taxon>
    </lineage>
</organism>
<keyword evidence="1" id="KW-0813">Transport</keyword>
<evidence type="ECO:0000256" key="1">
    <source>
        <dbReference type="ARBA" id="ARBA00022448"/>
    </source>
</evidence>
<evidence type="ECO:0000313" key="3">
    <source>
        <dbReference type="EMBL" id="OMO61086.1"/>
    </source>
</evidence>
<dbReference type="EMBL" id="AWUE01021771">
    <property type="protein sequence ID" value="OMO61086.1"/>
    <property type="molecule type" value="Genomic_DNA"/>
</dbReference>
<dbReference type="GO" id="GO:0006623">
    <property type="term" value="P:protein targeting to vacuole"/>
    <property type="evidence" value="ECO:0007669"/>
    <property type="project" value="TreeGrafter"/>
</dbReference>
<feature type="domain" description="Chorein N-terminal" evidence="2">
    <location>
        <begin position="1"/>
        <end position="364"/>
    </location>
</feature>
<dbReference type="InterPro" id="IPR026847">
    <property type="entry name" value="VPS13"/>
</dbReference>
<dbReference type="InterPro" id="IPR026854">
    <property type="entry name" value="VPS13_N"/>
</dbReference>
<comment type="caution">
    <text evidence="3">The sequence shown here is derived from an EMBL/GenBank/DDBJ whole genome shotgun (WGS) entry which is preliminary data.</text>
</comment>
<dbReference type="Proteomes" id="UP000187203">
    <property type="component" value="Unassembled WGS sequence"/>
</dbReference>